<feature type="transmembrane region" description="Helical" evidence="9">
    <location>
        <begin position="101"/>
        <end position="130"/>
    </location>
</feature>
<name>A0ABU7LB79_9NOCA</name>
<evidence type="ECO:0000256" key="5">
    <source>
        <dbReference type="ARBA" id="ARBA00022741"/>
    </source>
</evidence>
<dbReference type="InterPro" id="IPR011712">
    <property type="entry name" value="Sig_transdc_His_kin_sub3_dim/P"/>
</dbReference>
<evidence type="ECO:0000259" key="11">
    <source>
        <dbReference type="Pfam" id="PF07730"/>
    </source>
</evidence>
<keyword evidence="5" id="KW-0547">Nucleotide-binding</keyword>
<dbReference type="Gene3D" id="3.30.565.10">
    <property type="entry name" value="Histidine kinase-like ATPase, C-terminal domain"/>
    <property type="match status" value="1"/>
</dbReference>
<feature type="transmembrane region" description="Helical" evidence="9">
    <location>
        <begin position="150"/>
        <end position="170"/>
    </location>
</feature>
<protein>
    <recommendedName>
        <fullName evidence="2">histidine kinase</fullName>
        <ecNumber evidence="2">2.7.13.3</ecNumber>
    </recommendedName>
</protein>
<dbReference type="EC" id="2.7.13.3" evidence="2"/>
<reference evidence="12 13" key="1">
    <citation type="submission" date="2023-07" db="EMBL/GenBank/DDBJ databases">
        <authorList>
            <person name="Girao M."/>
            <person name="Carvalho M.F."/>
        </authorList>
    </citation>
    <scope>NUCLEOTIDE SEQUENCE [LARGE SCALE GENOMIC DNA]</scope>
    <source>
        <strain evidence="12 13">YIM65754</strain>
    </source>
</reference>
<evidence type="ECO:0000256" key="8">
    <source>
        <dbReference type="ARBA" id="ARBA00023012"/>
    </source>
</evidence>
<keyword evidence="7" id="KW-0067">ATP-binding</keyword>
<dbReference type="InterPro" id="IPR036890">
    <property type="entry name" value="HATPase_C_sf"/>
</dbReference>
<dbReference type="Pfam" id="PF07730">
    <property type="entry name" value="HisKA_3"/>
    <property type="match status" value="1"/>
</dbReference>
<evidence type="ECO:0000256" key="2">
    <source>
        <dbReference type="ARBA" id="ARBA00012438"/>
    </source>
</evidence>
<dbReference type="SUPFAM" id="SSF55874">
    <property type="entry name" value="ATPase domain of HSP90 chaperone/DNA topoisomerase II/histidine kinase"/>
    <property type="match status" value="1"/>
</dbReference>
<keyword evidence="4" id="KW-0808">Transferase</keyword>
<evidence type="ECO:0000313" key="12">
    <source>
        <dbReference type="EMBL" id="MEE2058567.1"/>
    </source>
</evidence>
<evidence type="ECO:0000256" key="1">
    <source>
        <dbReference type="ARBA" id="ARBA00000085"/>
    </source>
</evidence>
<dbReference type="Proteomes" id="UP001336020">
    <property type="component" value="Unassembled WGS sequence"/>
</dbReference>
<keyword evidence="9" id="KW-0812">Transmembrane</keyword>
<dbReference type="PANTHER" id="PTHR24421:SF10">
    <property type="entry name" value="NITRATE_NITRITE SENSOR PROTEIN NARQ"/>
    <property type="match status" value="1"/>
</dbReference>
<dbReference type="Pfam" id="PF02518">
    <property type="entry name" value="HATPase_c"/>
    <property type="match status" value="1"/>
</dbReference>
<evidence type="ECO:0000256" key="4">
    <source>
        <dbReference type="ARBA" id="ARBA00022679"/>
    </source>
</evidence>
<keyword evidence="6 12" id="KW-0418">Kinase</keyword>
<evidence type="ECO:0000256" key="9">
    <source>
        <dbReference type="SAM" id="Phobius"/>
    </source>
</evidence>
<evidence type="ECO:0000256" key="6">
    <source>
        <dbReference type="ARBA" id="ARBA00022777"/>
    </source>
</evidence>
<dbReference type="EMBL" id="JAUTXY010000005">
    <property type="protein sequence ID" value="MEE2058567.1"/>
    <property type="molecule type" value="Genomic_DNA"/>
</dbReference>
<keyword evidence="9" id="KW-1133">Transmembrane helix</keyword>
<dbReference type="RefSeq" id="WP_330133805.1">
    <property type="nucleotide sequence ID" value="NZ_JAUTXY010000005.1"/>
</dbReference>
<keyword evidence="3" id="KW-0597">Phosphoprotein</keyword>
<dbReference type="InterPro" id="IPR003594">
    <property type="entry name" value="HATPase_dom"/>
</dbReference>
<dbReference type="GO" id="GO:0016301">
    <property type="term" value="F:kinase activity"/>
    <property type="evidence" value="ECO:0007669"/>
    <property type="project" value="UniProtKB-KW"/>
</dbReference>
<dbReference type="PANTHER" id="PTHR24421">
    <property type="entry name" value="NITRATE/NITRITE SENSOR PROTEIN NARX-RELATED"/>
    <property type="match status" value="1"/>
</dbReference>
<gene>
    <name evidence="12" type="ORF">Q7514_13660</name>
</gene>
<feature type="transmembrane region" description="Helical" evidence="9">
    <location>
        <begin position="45"/>
        <end position="64"/>
    </location>
</feature>
<proteinExistence type="predicted"/>
<feature type="domain" description="Signal transduction histidine kinase subgroup 3 dimerisation and phosphoacceptor" evidence="11">
    <location>
        <begin position="200"/>
        <end position="257"/>
    </location>
</feature>
<evidence type="ECO:0000259" key="10">
    <source>
        <dbReference type="Pfam" id="PF02518"/>
    </source>
</evidence>
<evidence type="ECO:0000313" key="13">
    <source>
        <dbReference type="Proteomes" id="UP001336020"/>
    </source>
</evidence>
<keyword evidence="13" id="KW-1185">Reference proteome</keyword>
<dbReference type="Gene3D" id="1.20.5.1930">
    <property type="match status" value="1"/>
</dbReference>
<comment type="caution">
    <text evidence="12">The sequence shown here is derived from an EMBL/GenBank/DDBJ whole genome shotgun (WGS) entry which is preliminary data.</text>
</comment>
<keyword evidence="9" id="KW-0472">Membrane</keyword>
<dbReference type="InterPro" id="IPR050482">
    <property type="entry name" value="Sensor_HK_TwoCompSys"/>
</dbReference>
<comment type="catalytic activity">
    <reaction evidence="1">
        <text>ATP + protein L-histidine = ADP + protein N-phospho-L-histidine.</text>
        <dbReference type="EC" id="2.7.13.3"/>
    </reaction>
</comment>
<evidence type="ECO:0000256" key="3">
    <source>
        <dbReference type="ARBA" id="ARBA00022553"/>
    </source>
</evidence>
<organism evidence="12 13">
    <name type="scientific">Rhodococcus artemisiae</name>
    <dbReference type="NCBI Taxonomy" id="714159"/>
    <lineage>
        <taxon>Bacteria</taxon>
        <taxon>Bacillati</taxon>
        <taxon>Actinomycetota</taxon>
        <taxon>Actinomycetes</taxon>
        <taxon>Mycobacteriales</taxon>
        <taxon>Nocardiaceae</taxon>
        <taxon>Rhodococcus</taxon>
    </lineage>
</organism>
<evidence type="ECO:0000256" key="7">
    <source>
        <dbReference type="ARBA" id="ARBA00022840"/>
    </source>
</evidence>
<keyword evidence="8" id="KW-0902">Two-component regulatory system</keyword>
<dbReference type="CDD" id="cd16917">
    <property type="entry name" value="HATPase_UhpB-NarQ-NarX-like"/>
    <property type="match status" value="1"/>
</dbReference>
<sequence length="387" mass="40429">MAISRVLFAGVHVLIGAAAASSVIALGVLFGTAFAANMNLGRWEVALALSALGVLTFGVVAAVLTAPGVKSLEVTAARALLDVTVPDTRNPREWATRLQGLWWALSAMALGCVALTALLIGLPTGVGLFLPADRVGSSGILTDFGAAVRAAAGIAAVIFALAVFVGVAFLERRLAPVMLAPTAADRLDELRAANTELTWRTRLAHDLHDSIGHTLTAMTVQAQAAKAVSLEPNRHLDAIEELGRDALAQLDSTLGRMTGTGDGASTHGQGLEEIRSMVGLAGAVLSETGETPQDLAQPTVAAAVEVTREALTNALRHGDGRVSVELRHGDTLEIVIRNRIAEPAMSPGRGMGLTTMRARVARADGVLVVGEKDGWWTVQVRFPMERS</sequence>
<feature type="domain" description="Histidine kinase/HSP90-like ATPase" evidence="10">
    <location>
        <begin position="304"/>
        <end position="385"/>
    </location>
</feature>
<accession>A0ABU7LB79</accession>